<evidence type="ECO:0000256" key="1">
    <source>
        <dbReference type="ARBA" id="ARBA00001947"/>
    </source>
</evidence>
<dbReference type="PRINTS" id="PR00932">
    <property type="entry name" value="AMINO1PTASE"/>
</dbReference>
<dbReference type="eggNOG" id="COG1362">
    <property type="taxonomic scope" value="Bacteria"/>
</dbReference>
<evidence type="ECO:0000256" key="7">
    <source>
        <dbReference type="ARBA" id="ARBA00022833"/>
    </source>
</evidence>
<evidence type="ECO:0000256" key="10">
    <source>
        <dbReference type="RuleBase" id="RU004387"/>
    </source>
</evidence>
<evidence type="ECO:0000256" key="3">
    <source>
        <dbReference type="ARBA" id="ARBA00022438"/>
    </source>
</evidence>
<proteinExistence type="inferred from homology"/>
<evidence type="ECO:0000256" key="6">
    <source>
        <dbReference type="ARBA" id="ARBA00022801"/>
    </source>
</evidence>
<dbReference type="EC" id="3.4.11.-" evidence="10"/>
<dbReference type="AlphaFoldDB" id="F0JIB4"/>
<dbReference type="SUPFAM" id="SSF101821">
    <property type="entry name" value="Aminopeptidase/glucanase lid domain"/>
    <property type="match status" value="1"/>
</dbReference>
<dbReference type="EMBL" id="CP003220">
    <property type="protein sequence ID" value="EGB14166.1"/>
    <property type="molecule type" value="Genomic_DNA"/>
</dbReference>
<comment type="cofactor">
    <cofactor evidence="1 10">
        <name>Zn(2+)</name>
        <dbReference type="ChEBI" id="CHEBI:29105"/>
    </cofactor>
</comment>
<dbReference type="Pfam" id="PF02127">
    <property type="entry name" value="Peptidase_M18"/>
    <property type="match status" value="1"/>
</dbReference>
<evidence type="ECO:0000256" key="4">
    <source>
        <dbReference type="ARBA" id="ARBA00022670"/>
    </source>
</evidence>
<dbReference type="Proteomes" id="UP000007845">
    <property type="component" value="Chromosome"/>
</dbReference>
<evidence type="ECO:0000256" key="9">
    <source>
        <dbReference type="RuleBase" id="RU004386"/>
    </source>
</evidence>
<organism evidence="11 12">
    <name type="scientific">Pseudodesulfovibrio mercurii</name>
    <dbReference type="NCBI Taxonomy" id="641491"/>
    <lineage>
        <taxon>Bacteria</taxon>
        <taxon>Pseudomonadati</taxon>
        <taxon>Thermodesulfobacteriota</taxon>
        <taxon>Desulfovibrionia</taxon>
        <taxon>Desulfovibrionales</taxon>
        <taxon>Desulfovibrionaceae</taxon>
    </lineage>
</organism>
<accession>F0JIB4</accession>
<evidence type="ECO:0000313" key="12">
    <source>
        <dbReference type="Proteomes" id="UP000007845"/>
    </source>
</evidence>
<dbReference type="KEGG" id="ddn:DND132_0951"/>
<comment type="similarity">
    <text evidence="2 9">Belongs to the peptidase M18 family.</text>
</comment>
<dbReference type="Gene3D" id="2.30.250.10">
    <property type="entry name" value="Aminopeptidase i, Domain 2"/>
    <property type="match status" value="1"/>
</dbReference>
<dbReference type="GO" id="GO:0008270">
    <property type="term" value="F:zinc ion binding"/>
    <property type="evidence" value="ECO:0007669"/>
    <property type="project" value="InterPro"/>
</dbReference>
<name>F0JIB4_9BACT</name>
<dbReference type="GO" id="GO:0008237">
    <property type="term" value="F:metallopeptidase activity"/>
    <property type="evidence" value="ECO:0007669"/>
    <property type="project" value="UniProtKB-KW"/>
</dbReference>
<keyword evidence="12" id="KW-1185">Reference proteome</keyword>
<keyword evidence="8 9" id="KW-0482">Metalloprotease</keyword>
<keyword evidence="4 9" id="KW-0645">Protease</keyword>
<keyword evidence="6 9" id="KW-0378">Hydrolase</keyword>
<reference evidence="11 12" key="1">
    <citation type="journal article" date="2011" name="J. Bacteriol.">
        <title>Genome sequence of the mercury-methylating strain Desulfovibrio desulfuricans ND132.</title>
        <authorList>
            <person name="Brown S.D."/>
            <person name="Gilmour C.C."/>
            <person name="Kucken A.M."/>
            <person name="Wall J.D."/>
            <person name="Elias D.A."/>
            <person name="Brandt C.C."/>
            <person name="Podar M."/>
            <person name="Chertkov O."/>
            <person name="Held B."/>
            <person name="Bruce D.C."/>
            <person name="Detter J.C."/>
            <person name="Tapia R."/>
            <person name="Han C.S."/>
            <person name="Goodwin L.A."/>
            <person name="Cheng J.F."/>
            <person name="Pitluck S."/>
            <person name="Woyke T."/>
            <person name="Mikhailova N."/>
            <person name="Ivanova N.N."/>
            <person name="Han J."/>
            <person name="Lucas S."/>
            <person name="Lapidus A.L."/>
            <person name="Land M.L."/>
            <person name="Hauser L.J."/>
            <person name="Palumbo A.V."/>
        </authorList>
    </citation>
    <scope>NUCLEOTIDE SEQUENCE [LARGE SCALE GENOMIC DNA]</scope>
    <source>
        <strain evidence="11 12">ND132</strain>
    </source>
</reference>
<keyword evidence="3 9" id="KW-0031">Aminopeptidase</keyword>
<keyword evidence="5 9" id="KW-0479">Metal-binding</keyword>
<dbReference type="PANTHER" id="PTHR28570">
    <property type="entry name" value="ASPARTYL AMINOPEPTIDASE"/>
    <property type="match status" value="1"/>
</dbReference>
<keyword evidence="7 9" id="KW-0862">Zinc</keyword>
<dbReference type="GO" id="GO:0006508">
    <property type="term" value="P:proteolysis"/>
    <property type="evidence" value="ECO:0007669"/>
    <property type="project" value="UniProtKB-KW"/>
</dbReference>
<dbReference type="PANTHER" id="PTHR28570:SF2">
    <property type="entry name" value="M18 FAMILY AMINOPEPTIDASE 1-RELATED"/>
    <property type="match status" value="1"/>
</dbReference>
<evidence type="ECO:0000256" key="2">
    <source>
        <dbReference type="ARBA" id="ARBA00008290"/>
    </source>
</evidence>
<gene>
    <name evidence="11" type="ORF">DND132_0951</name>
</gene>
<dbReference type="OrthoDB" id="5288740at2"/>
<protein>
    <recommendedName>
        <fullName evidence="10">M18 family aminopeptidase</fullName>
        <ecNumber evidence="10">3.4.11.-</ecNumber>
    </recommendedName>
</protein>
<dbReference type="HOGENOM" id="CLU_590123_0_0_7"/>
<dbReference type="SUPFAM" id="SSF53187">
    <property type="entry name" value="Zn-dependent exopeptidases"/>
    <property type="match status" value="1"/>
</dbReference>
<dbReference type="GO" id="GO:0005737">
    <property type="term" value="C:cytoplasm"/>
    <property type="evidence" value="ECO:0007669"/>
    <property type="project" value="UniProtKB-ARBA"/>
</dbReference>
<dbReference type="InterPro" id="IPR001948">
    <property type="entry name" value="Peptidase_M18"/>
</dbReference>
<evidence type="ECO:0000256" key="5">
    <source>
        <dbReference type="ARBA" id="ARBA00022723"/>
    </source>
</evidence>
<dbReference type="STRING" id="641491.DND132_0951"/>
<dbReference type="InterPro" id="IPR023358">
    <property type="entry name" value="Peptidase_M18_dom2"/>
</dbReference>
<dbReference type="GO" id="GO:0004177">
    <property type="term" value="F:aminopeptidase activity"/>
    <property type="evidence" value="ECO:0007669"/>
    <property type="project" value="UniProtKB-KW"/>
</dbReference>
<dbReference type="Gene3D" id="3.40.630.10">
    <property type="entry name" value="Zn peptidases"/>
    <property type="match status" value="1"/>
</dbReference>
<dbReference type="NCBIfam" id="NF002600">
    <property type="entry name" value="PRK02256.1"/>
    <property type="match status" value="1"/>
</dbReference>
<evidence type="ECO:0000313" key="11">
    <source>
        <dbReference type="EMBL" id="EGB14166.1"/>
    </source>
</evidence>
<sequence length="461" mass="51176">MSKQQLEYEPRSAWEAYASDEHRAAMDAMAIDYVRFLSECKTERLVMDYVRERIEAAGFVEDFAGPQVFRFNRNKTCFLARKGKRPLSEGYRLVGAHADCPRLDLKQRPLYEDLDICLAKTHYYGGIRKYQWLTIPLALHGTVVKRSGETVTVCIGESQSDPVFTITDLLPHLAYKEVTKKVEEAFEAEKLNLVLGQSPVAAPSGNDEDKVKEPVKRKVLELLNARYGIEEADFLSAEMQAVPAGPARFVGLDESLIGGYGQDDRSSVFCALEAFLAEPEPEYCQVVLFWDKEEIGSEGATGAKSYFFEYCMEELVDAWEPGARLSRVLMNGSALSADVSAAMDPDYKDVYEPLNAARLGYGPCFNKFTGHRGKVGANDAHPDFIGWLRAIFDGAGVPWHMSELGKVDAGGGGTVAKFLAVYGMDVIDVGVPVLSMHSPFELSAKADIYACVLAFREFLKR</sequence>
<dbReference type="RefSeq" id="WP_014321594.1">
    <property type="nucleotide sequence ID" value="NC_016803.1"/>
</dbReference>
<evidence type="ECO:0000256" key="8">
    <source>
        <dbReference type="ARBA" id="ARBA00023049"/>
    </source>
</evidence>